<accession>A0ABS3CMI9</accession>
<dbReference type="Pfam" id="PF24463">
    <property type="entry name" value="DUF7577"/>
    <property type="match status" value="1"/>
</dbReference>
<evidence type="ECO:0000256" key="2">
    <source>
        <dbReference type="ARBA" id="ARBA00022771"/>
    </source>
</evidence>
<sequence>MRLYCHEDRFLVWQVRDLLVSRGIPCFVKNEYAIGAMGDLSPFDCWPEVWITDDEWMPKAKQLLDEWQSQLQQGSAWYCRHCGEENGSGFELCWQCDTERPDDLR</sequence>
<dbReference type="EMBL" id="JAFKCS010000001">
    <property type="protein sequence ID" value="MBN7818316.1"/>
    <property type="molecule type" value="Genomic_DNA"/>
</dbReference>
<dbReference type="InterPro" id="IPR018551">
    <property type="entry name" value="DUF2007"/>
</dbReference>
<dbReference type="PROSITE" id="PS01358">
    <property type="entry name" value="ZF_RANBP2_1"/>
    <property type="match status" value="1"/>
</dbReference>
<evidence type="ECO:0000313" key="6">
    <source>
        <dbReference type="Proteomes" id="UP000663992"/>
    </source>
</evidence>
<evidence type="ECO:0000256" key="3">
    <source>
        <dbReference type="ARBA" id="ARBA00022833"/>
    </source>
</evidence>
<dbReference type="Pfam" id="PF09413">
    <property type="entry name" value="DUF2007"/>
    <property type="match status" value="1"/>
</dbReference>
<evidence type="ECO:0000313" key="5">
    <source>
        <dbReference type="EMBL" id="MBN7818316.1"/>
    </source>
</evidence>
<keyword evidence="3" id="KW-0862">Zinc</keyword>
<comment type="caution">
    <text evidence="5">The sequence shown here is derived from an EMBL/GenBank/DDBJ whole genome shotgun (WGS) entry which is preliminary data.</text>
</comment>
<dbReference type="PROSITE" id="PS50199">
    <property type="entry name" value="ZF_RANBP2_2"/>
    <property type="match status" value="1"/>
</dbReference>
<feature type="domain" description="RanBP2-type" evidence="4">
    <location>
        <begin position="72"/>
        <end position="102"/>
    </location>
</feature>
<protein>
    <submittedName>
        <fullName evidence="5">DUF2007 domain-containing protein</fullName>
    </submittedName>
</protein>
<organism evidence="5 6">
    <name type="scientific">Bowmanella yangjiangensis</name>
    <dbReference type="NCBI Taxonomy" id="2811230"/>
    <lineage>
        <taxon>Bacteria</taxon>
        <taxon>Pseudomonadati</taxon>
        <taxon>Pseudomonadota</taxon>
        <taxon>Gammaproteobacteria</taxon>
        <taxon>Alteromonadales</taxon>
        <taxon>Alteromonadaceae</taxon>
        <taxon>Bowmanella</taxon>
    </lineage>
</organism>
<dbReference type="Proteomes" id="UP000663992">
    <property type="component" value="Unassembled WGS sequence"/>
</dbReference>
<gene>
    <name evidence="5" type="ORF">J0A65_00495</name>
</gene>
<reference evidence="5 6" key="1">
    <citation type="submission" date="2021-03" db="EMBL/GenBank/DDBJ databases">
        <title>novel species isolated from a fishpond in China.</title>
        <authorList>
            <person name="Lu H."/>
            <person name="Cai Z."/>
        </authorList>
    </citation>
    <scope>NUCLEOTIDE SEQUENCE [LARGE SCALE GENOMIC DNA]</scope>
    <source>
        <strain evidence="5 6">Y57</strain>
    </source>
</reference>
<keyword evidence="6" id="KW-1185">Reference proteome</keyword>
<dbReference type="InterPro" id="IPR055999">
    <property type="entry name" value="DUF7577"/>
</dbReference>
<keyword evidence="2" id="KW-0863">Zinc-finger</keyword>
<evidence type="ECO:0000256" key="1">
    <source>
        <dbReference type="ARBA" id="ARBA00022723"/>
    </source>
</evidence>
<dbReference type="InterPro" id="IPR001876">
    <property type="entry name" value="Znf_RanBP2"/>
</dbReference>
<evidence type="ECO:0000259" key="4">
    <source>
        <dbReference type="PROSITE" id="PS50199"/>
    </source>
</evidence>
<name>A0ABS3CMI9_9ALTE</name>
<keyword evidence="1" id="KW-0479">Metal-binding</keyword>
<proteinExistence type="predicted"/>